<gene>
    <name evidence="6" type="primary">tlyA</name>
    <name evidence="10" type="ORF">DW007_01770</name>
    <name evidence="9" type="ORF">DW811_00370</name>
    <name evidence="8" type="ORF">DW858_12160</name>
    <name evidence="5" type="ORF">ERS852490_00962</name>
    <name evidence="6" type="ORF">ERS852492_00244</name>
    <name evidence="7" type="ORF">GKE48_08275</name>
</gene>
<dbReference type="SMART" id="SM00363">
    <property type="entry name" value="S4"/>
    <property type="match status" value="1"/>
</dbReference>
<reference evidence="13 14" key="2">
    <citation type="submission" date="2018-08" db="EMBL/GenBank/DDBJ databases">
        <title>A genome reference for cultivated species of the human gut microbiota.</title>
        <authorList>
            <person name="Zou Y."/>
            <person name="Xue W."/>
            <person name="Luo G."/>
        </authorList>
    </citation>
    <scope>NUCLEOTIDE SEQUENCE [LARGE SCALE GENOMIC DNA]</scope>
    <source>
        <strain evidence="10 14">AF36-7BH</strain>
        <strain evidence="9 13">AM32-2AC</strain>
        <strain evidence="8 15">AM37-3BH</strain>
    </source>
</reference>
<dbReference type="OrthoDB" id="9784736at2"/>
<dbReference type="SUPFAM" id="SSF53335">
    <property type="entry name" value="S-adenosyl-L-methionine-dependent methyltransferases"/>
    <property type="match status" value="1"/>
</dbReference>
<reference evidence="7 16" key="3">
    <citation type="journal article" date="2019" name="Nat. Med.">
        <title>A library of human gut bacterial isolates paired with longitudinal multiomics data enables mechanistic microbiome research.</title>
        <authorList>
            <person name="Poyet M."/>
            <person name="Groussin M."/>
            <person name="Gibbons S.M."/>
            <person name="Avila-Pacheco J."/>
            <person name="Jiang X."/>
            <person name="Kearney S.M."/>
            <person name="Perrotta A.R."/>
            <person name="Berdy B."/>
            <person name="Zhao S."/>
            <person name="Lieberman T.D."/>
            <person name="Swanson P.K."/>
            <person name="Smith M."/>
            <person name="Roesemann S."/>
            <person name="Alexander J.E."/>
            <person name="Rich S.A."/>
            <person name="Livny J."/>
            <person name="Vlamakis H."/>
            <person name="Clish C."/>
            <person name="Bullock K."/>
            <person name="Deik A."/>
            <person name="Scott J."/>
            <person name="Pierce K.A."/>
            <person name="Xavier R.J."/>
            <person name="Alm E.J."/>
        </authorList>
    </citation>
    <scope>NUCLEOTIDE SEQUENCE [LARGE SCALE GENOMIC DNA]</scope>
    <source>
        <strain evidence="7 16">BIOML-A1</strain>
    </source>
</reference>
<reference evidence="11 12" key="1">
    <citation type="submission" date="2015-09" db="EMBL/GenBank/DDBJ databases">
        <authorList>
            <consortium name="Pathogen Informatics"/>
        </authorList>
    </citation>
    <scope>NUCLEOTIDE SEQUENCE [LARGE SCALE GENOMIC DNA]</scope>
    <source>
        <strain evidence="5 11">2789STDY5834875</strain>
        <strain evidence="6 12">2789STDY5834878</strain>
    </source>
</reference>
<evidence type="ECO:0000313" key="13">
    <source>
        <dbReference type="Proteomes" id="UP000284794"/>
    </source>
</evidence>
<keyword evidence="6" id="KW-0808">Transferase</keyword>
<dbReference type="GO" id="GO:0008168">
    <property type="term" value="F:methyltransferase activity"/>
    <property type="evidence" value="ECO:0007669"/>
    <property type="project" value="UniProtKB-KW"/>
</dbReference>
<keyword evidence="1 3" id="KW-0694">RNA-binding</keyword>
<evidence type="ECO:0000313" key="16">
    <source>
        <dbReference type="Proteomes" id="UP000481964"/>
    </source>
</evidence>
<dbReference type="AlphaFoldDB" id="A0A174Z248"/>
<dbReference type="PIRSF" id="PIRSF005578">
    <property type="entry name" value="TlyA"/>
    <property type="match status" value="1"/>
</dbReference>
<dbReference type="Gene3D" id="3.40.50.150">
    <property type="entry name" value="Vaccinia Virus protein VP39"/>
    <property type="match status" value="1"/>
</dbReference>
<dbReference type="Proteomes" id="UP000095780">
    <property type="component" value="Unassembled WGS sequence"/>
</dbReference>
<evidence type="ECO:0000313" key="8">
    <source>
        <dbReference type="EMBL" id="RHC11834.1"/>
    </source>
</evidence>
<dbReference type="Gene3D" id="3.10.290.10">
    <property type="entry name" value="RNA-binding S4 domain"/>
    <property type="match status" value="1"/>
</dbReference>
<dbReference type="EMBL" id="QSHM01000017">
    <property type="protein sequence ID" value="RHC11834.1"/>
    <property type="molecule type" value="Genomic_DNA"/>
</dbReference>
<dbReference type="SUPFAM" id="SSF55174">
    <property type="entry name" value="Alpha-L RNA-binding motif"/>
    <property type="match status" value="1"/>
</dbReference>
<dbReference type="InterPro" id="IPR002877">
    <property type="entry name" value="RNA_MeTrfase_FtsJ_dom"/>
</dbReference>
<dbReference type="NCBIfam" id="TIGR00478">
    <property type="entry name" value="tly"/>
    <property type="match status" value="1"/>
</dbReference>
<dbReference type="InterPro" id="IPR036986">
    <property type="entry name" value="S4_RNA-bd_sf"/>
</dbReference>
<organism evidence="6 12">
    <name type="scientific">Lachnospira eligens</name>
    <dbReference type="NCBI Taxonomy" id="39485"/>
    <lineage>
        <taxon>Bacteria</taxon>
        <taxon>Bacillati</taxon>
        <taxon>Bacillota</taxon>
        <taxon>Clostridia</taxon>
        <taxon>Lachnospirales</taxon>
        <taxon>Lachnospiraceae</taxon>
        <taxon>Lachnospira</taxon>
    </lineage>
</organism>
<dbReference type="EMBL" id="CZBV01000001">
    <property type="protein sequence ID" value="CUQ79957.1"/>
    <property type="molecule type" value="Genomic_DNA"/>
</dbReference>
<sequence>MSKERLDVLLVNKGLATSREKAKAIIMSGNVYVDGQKEDKAGQSFPDTAVIEVRGTTLKYVSRGGLKLEKAMQNFDVTLEGKICMDVGSSTGGFTDCMLQNGAIKVYAVDVGHGQLDWKLRNDERVVCMEKTNIRYVTPDDVADRIQFSSIDVSFISLTKVLTPVRNLLTDDGQIVCLIKPQFEAGREKVGKHGVVRDKDVHIEVINKVIDYAMSIGFEILNLEFSPVKGPEGNIEYLLHLQKIAEPQIKEIPFIVENVVEKAHEVL</sequence>
<dbReference type="PROSITE" id="PS50889">
    <property type="entry name" value="S4"/>
    <property type="match status" value="1"/>
</dbReference>
<dbReference type="InterPro" id="IPR029063">
    <property type="entry name" value="SAM-dependent_MTases_sf"/>
</dbReference>
<dbReference type="RefSeq" id="WP_022098643.1">
    <property type="nucleotide sequence ID" value="NZ_CABIXW010000001.1"/>
</dbReference>
<dbReference type="CDD" id="cd00165">
    <property type="entry name" value="S4"/>
    <property type="match status" value="1"/>
</dbReference>
<comment type="similarity">
    <text evidence="2">Belongs to the TlyA family.</text>
</comment>
<dbReference type="Proteomes" id="UP000285201">
    <property type="component" value="Unassembled WGS sequence"/>
</dbReference>
<evidence type="ECO:0000313" key="7">
    <source>
        <dbReference type="EMBL" id="MSC57443.1"/>
    </source>
</evidence>
<dbReference type="Proteomes" id="UP000095621">
    <property type="component" value="Unassembled WGS sequence"/>
</dbReference>
<evidence type="ECO:0000313" key="14">
    <source>
        <dbReference type="Proteomes" id="UP000285201"/>
    </source>
</evidence>
<evidence type="ECO:0000313" key="6">
    <source>
        <dbReference type="EMBL" id="CUQ79957.1"/>
    </source>
</evidence>
<dbReference type="GO" id="GO:0032259">
    <property type="term" value="P:methylation"/>
    <property type="evidence" value="ECO:0007669"/>
    <property type="project" value="UniProtKB-KW"/>
</dbReference>
<proteinExistence type="inferred from homology"/>
<dbReference type="EMBL" id="QSIS01000001">
    <property type="protein sequence ID" value="RHD10864.1"/>
    <property type="molecule type" value="Genomic_DNA"/>
</dbReference>
<protein>
    <submittedName>
        <fullName evidence="6">16S/23S rRNA (Cytidine-2'-O)-methyltransferase TlyA</fullName>
        <ecNumber evidence="6">2.1.1.226</ecNumber>
    </submittedName>
    <submittedName>
        <fullName evidence="7">TlyA family rRNA (Cytidine-2'-O)-methyltransferase</fullName>
    </submittedName>
</protein>
<evidence type="ECO:0000256" key="2">
    <source>
        <dbReference type="ARBA" id="ARBA00029460"/>
    </source>
</evidence>
<dbReference type="InterPro" id="IPR002942">
    <property type="entry name" value="S4_RNA-bd"/>
</dbReference>
<dbReference type="Proteomes" id="UP000285844">
    <property type="component" value="Unassembled WGS sequence"/>
</dbReference>
<evidence type="ECO:0000313" key="11">
    <source>
        <dbReference type="Proteomes" id="UP000095621"/>
    </source>
</evidence>
<dbReference type="InterPro" id="IPR004538">
    <property type="entry name" value="Hemolysin_A/TlyA"/>
</dbReference>
<evidence type="ECO:0000259" key="4">
    <source>
        <dbReference type="SMART" id="SM00363"/>
    </source>
</evidence>
<dbReference type="InterPro" id="IPR047048">
    <property type="entry name" value="TlyA"/>
</dbReference>
<name>A0A174Z248_9FIRM</name>
<dbReference type="Pfam" id="PF01479">
    <property type="entry name" value="S4"/>
    <property type="match status" value="1"/>
</dbReference>
<dbReference type="PANTHER" id="PTHR32319">
    <property type="entry name" value="BACTERIAL HEMOLYSIN-LIKE PROTEIN"/>
    <property type="match status" value="1"/>
</dbReference>
<feature type="domain" description="RNA-binding S4" evidence="4">
    <location>
        <begin position="4"/>
        <end position="69"/>
    </location>
</feature>
<dbReference type="Proteomes" id="UP000284794">
    <property type="component" value="Unassembled WGS sequence"/>
</dbReference>
<evidence type="ECO:0000256" key="3">
    <source>
        <dbReference type="PROSITE-ProRule" id="PRU00182"/>
    </source>
</evidence>
<dbReference type="EMBL" id="WKRD01000005">
    <property type="protein sequence ID" value="MSC57443.1"/>
    <property type="molecule type" value="Genomic_DNA"/>
</dbReference>
<evidence type="ECO:0000313" key="9">
    <source>
        <dbReference type="EMBL" id="RHD10864.1"/>
    </source>
</evidence>
<dbReference type="EMBL" id="QROY01000002">
    <property type="protein sequence ID" value="RHL70905.1"/>
    <property type="molecule type" value="Genomic_DNA"/>
</dbReference>
<evidence type="ECO:0000313" key="15">
    <source>
        <dbReference type="Proteomes" id="UP000285844"/>
    </source>
</evidence>
<dbReference type="GO" id="GO:0003723">
    <property type="term" value="F:RNA binding"/>
    <property type="evidence" value="ECO:0007669"/>
    <property type="project" value="UniProtKB-KW"/>
</dbReference>
<evidence type="ECO:0000313" key="10">
    <source>
        <dbReference type="EMBL" id="RHL70905.1"/>
    </source>
</evidence>
<dbReference type="PANTHER" id="PTHR32319:SF0">
    <property type="entry name" value="BACTERIAL HEMOLYSIN-LIKE PROTEIN"/>
    <property type="match status" value="1"/>
</dbReference>
<dbReference type="EC" id="2.1.1.226" evidence="6"/>
<dbReference type="Pfam" id="PF01728">
    <property type="entry name" value="FtsJ"/>
    <property type="match status" value="1"/>
</dbReference>
<evidence type="ECO:0000313" key="12">
    <source>
        <dbReference type="Proteomes" id="UP000095780"/>
    </source>
</evidence>
<accession>A0A174Z248</accession>
<dbReference type="EMBL" id="CZBU01000002">
    <property type="protein sequence ID" value="CUQ76269.1"/>
    <property type="molecule type" value="Genomic_DNA"/>
</dbReference>
<keyword evidence="6" id="KW-0489">Methyltransferase</keyword>
<evidence type="ECO:0000313" key="5">
    <source>
        <dbReference type="EMBL" id="CUQ76269.1"/>
    </source>
</evidence>
<evidence type="ECO:0000256" key="1">
    <source>
        <dbReference type="ARBA" id="ARBA00022884"/>
    </source>
</evidence>
<dbReference type="Proteomes" id="UP000481964">
    <property type="component" value="Unassembled WGS sequence"/>
</dbReference>